<dbReference type="EMBL" id="ABLC01000006">
    <property type="protein sequence ID" value="EDT05909.1"/>
    <property type="molecule type" value="Genomic_DNA"/>
</dbReference>
<dbReference type="RefSeq" id="WP_006749863.1">
    <property type="nucleotide sequence ID" value="NZ_ABLC01000006.1"/>
</dbReference>
<dbReference type="Proteomes" id="UP000005463">
    <property type="component" value="Unassembled WGS sequence"/>
</dbReference>
<name>B1F9D7_9BURK</name>
<dbReference type="PATRIC" id="fig|396596.7.peg.7428"/>
<accession>B1F9D7</accession>
<sequence length="91" mass="9906">MSTTPHIEIRPECLQPAANWASPTGAEIQEVVRRTGMSGRAATRFLGLADGDGRQIRRWVSGDSPIPYSAWALLCDAAGLGQIWRVEADEL</sequence>
<comment type="caution">
    <text evidence="1">The sequence shown here is derived from an EMBL/GenBank/DDBJ whole genome shotgun (WGS) entry which is preliminary data.</text>
</comment>
<gene>
    <name evidence="1" type="ORF">BamIOP4010DRAFT_0646</name>
</gene>
<evidence type="ECO:0000313" key="2">
    <source>
        <dbReference type="Proteomes" id="UP000005463"/>
    </source>
</evidence>
<proteinExistence type="predicted"/>
<organism evidence="1 2">
    <name type="scientific">Burkholderia ambifaria IOP40-10</name>
    <dbReference type="NCBI Taxonomy" id="396596"/>
    <lineage>
        <taxon>Bacteria</taxon>
        <taxon>Pseudomonadati</taxon>
        <taxon>Pseudomonadota</taxon>
        <taxon>Betaproteobacteria</taxon>
        <taxon>Burkholderiales</taxon>
        <taxon>Burkholderiaceae</taxon>
        <taxon>Burkholderia</taxon>
        <taxon>Burkholderia cepacia complex</taxon>
    </lineage>
</organism>
<evidence type="ECO:0000313" key="1">
    <source>
        <dbReference type="EMBL" id="EDT05909.1"/>
    </source>
</evidence>
<reference evidence="1 2" key="1">
    <citation type="submission" date="2008-03" db="EMBL/GenBank/DDBJ databases">
        <title>Sequencing of the draft genome and assembly of Burkholderia ambifaria IOP40-10.</title>
        <authorList>
            <consortium name="US DOE Joint Genome Institute (JGI-PGF)"/>
            <person name="Copeland A."/>
            <person name="Lucas S."/>
            <person name="Lapidus A."/>
            <person name="Glavina del Rio T."/>
            <person name="Dalin E."/>
            <person name="Tice H."/>
            <person name="Bruce D."/>
            <person name="Goodwin L."/>
            <person name="Pitluck S."/>
            <person name="Larimer F."/>
            <person name="Land M.L."/>
            <person name="Hauser L."/>
            <person name="Tiedje J."/>
            <person name="Richardson P."/>
        </authorList>
    </citation>
    <scope>NUCLEOTIDE SEQUENCE [LARGE SCALE GENOMIC DNA]</scope>
    <source>
        <strain evidence="1 2">IOP40-10</strain>
    </source>
</reference>
<dbReference type="AlphaFoldDB" id="B1F9D7"/>
<protein>
    <submittedName>
        <fullName evidence="1">Uncharacterized protein</fullName>
    </submittedName>
</protein>